<protein>
    <submittedName>
        <fullName evidence="12">Membrane protein</fullName>
    </submittedName>
</protein>
<reference evidence="12 13" key="1">
    <citation type="journal article" date="2014" name="Int. J. Syst. Evol. Microbiol.">
        <title>Complete genome sequence of Corynebacterium casei LMG S-19264T (=DSM 44701T), isolated from a smear-ripened cheese.</title>
        <authorList>
            <consortium name="US DOE Joint Genome Institute (JGI-PGF)"/>
            <person name="Walter F."/>
            <person name="Albersmeier A."/>
            <person name="Kalinowski J."/>
            <person name="Ruckert C."/>
        </authorList>
    </citation>
    <scope>NUCLEOTIDE SEQUENCE [LARGE SCALE GENOMIC DNA]</scope>
    <source>
        <strain evidence="12 13">NBRC 112289</strain>
    </source>
</reference>
<evidence type="ECO:0000256" key="10">
    <source>
        <dbReference type="SAM" id="Phobius"/>
    </source>
</evidence>
<dbReference type="SMART" id="SM00756">
    <property type="entry name" value="VKc"/>
    <property type="match status" value="1"/>
</dbReference>
<evidence type="ECO:0000256" key="1">
    <source>
        <dbReference type="ARBA" id="ARBA00004141"/>
    </source>
</evidence>
<keyword evidence="5 10" id="KW-1133">Transmembrane helix</keyword>
<dbReference type="GO" id="GO:0016491">
    <property type="term" value="F:oxidoreductase activity"/>
    <property type="evidence" value="ECO:0007669"/>
    <property type="project" value="UniProtKB-KW"/>
</dbReference>
<dbReference type="Proteomes" id="UP001157160">
    <property type="component" value="Unassembled WGS sequence"/>
</dbReference>
<proteinExistence type="inferred from homology"/>
<dbReference type="EMBL" id="BSUL01000001">
    <property type="protein sequence ID" value="GMA29585.1"/>
    <property type="molecule type" value="Genomic_DNA"/>
</dbReference>
<evidence type="ECO:0000256" key="9">
    <source>
        <dbReference type="ARBA" id="ARBA00023284"/>
    </source>
</evidence>
<keyword evidence="3 10" id="KW-0812">Transmembrane</keyword>
<keyword evidence="7 10" id="KW-0472">Membrane</keyword>
<feature type="domain" description="Vitamin K epoxide reductase" evidence="11">
    <location>
        <begin position="12"/>
        <end position="153"/>
    </location>
</feature>
<evidence type="ECO:0000256" key="7">
    <source>
        <dbReference type="ARBA" id="ARBA00023136"/>
    </source>
</evidence>
<dbReference type="Pfam" id="PF07884">
    <property type="entry name" value="VKOR"/>
    <property type="match status" value="1"/>
</dbReference>
<comment type="caution">
    <text evidence="12">The sequence shown here is derived from an EMBL/GenBank/DDBJ whole genome shotgun (WGS) entry which is preliminary data.</text>
</comment>
<evidence type="ECO:0000256" key="3">
    <source>
        <dbReference type="ARBA" id="ARBA00022692"/>
    </source>
</evidence>
<dbReference type="InterPro" id="IPR041714">
    <property type="entry name" value="VKOR_Actinobacteria"/>
</dbReference>
<name>A0AA37UPK5_9MICO</name>
<organism evidence="12 13">
    <name type="scientific">Arenivirga flava</name>
    <dbReference type="NCBI Taxonomy" id="1930060"/>
    <lineage>
        <taxon>Bacteria</taxon>
        <taxon>Bacillati</taxon>
        <taxon>Actinomycetota</taxon>
        <taxon>Actinomycetes</taxon>
        <taxon>Micrococcales</taxon>
        <taxon>Microbacteriaceae</taxon>
        <taxon>Arenivirga</taxon>
    </lineage>
</organism>
<dbReference type="InterPro" id="IPR012932">
    <property type="entry name" value="VKOR"/>
</dbReference>
<accession>A0AA37UPK5</accession>
<dbReference type="GO" id="GO:0048038">
    <property type="term" value="F:quinone binding"/>
    <property type="evidence" value="ECO:0007669"/>
    <property type="project" value="UniProtKB-KW"/>
</dbReference>
<dbReference type="GO" id="GO:0016020">
    <property type="term" value="C:membrane"/>
    <property type="evidence" value="ECO:0007669"/>
    <property type="project" value="UniProtKB-SubCell"/>
</dbReference>
<feature type="transmembrane region" description="Helical" evidence="10">
    <location>
        <begin position="175"/>
        <end position="195"/>
    </location>
</feature>
<dbReference type="Gene3D" id="1.20.1440.130">
    <property type="entry name" value="VKOR domain"/>
    <property type="match status" value="1"/>
</dbReference>
<evidence type="ECO:0000313" key="12">
    <source>
        <dbReference type="EMBL" id="GMA29585.1"/>
    </source>
</evidence>
<evidence type="ECO:0000256" key="2">
    <source>
        <dbReference type="ARBA" id="ARBA00006214"/>
    </source>
</evidence>
<evidence type="ECO:0000313" key="13">
    <source>
        <dbReference type="Proteomes" id="UP001157160"/>
    </source>
</evidence>
<evidence type="ECO:0000256" key="8">
    <source>
        <dbReference type="ARBA" id="ARBA00023157"/>
    </source>
</evidence>
<keyword evidence="8" id="KW-1015">Disulfide bond</keyword>
<evidence type="ECO:0000259" key="11">
    <source>
        <dbReference type="SMART" id="SM00756"/>
    </source>
</evidence>
<sequence length="204" mass="21773">MRVSTLHPAKRPVGIALLLIVGGVLGWIAALDLSIEKVRVLADPTYIPSCSINPLVDCGVSMGSAQGALFGFPNPFLGVAAFVAPIVVGMALLAGARFQRWFWMLFTGGLLLGWVFVTWLQTQAIFVLGSLCPWCMLVWLVQIPLFWTTLTWGASSGALPAPAGVRRALKAAGPYLWLVPAVNILLVIVAILVQFPTLPGLLLG</sequence>
<evidence type="ECO:0000256" key="5">
    <source>
        <dbReference type="ARBA" id="ARBA00022989"/>
    </source>
</evidence>
<gene>
    <name evidence="12" type="ORF">GCM10025874_28380</name>
</gene>
<comment type="subcellular location">
    <subcellularLocation>
        <location evidence="1">Membrane</location>
        <topology evidence="1">Multi-pass membrane protein</topology>
    </subcellularLocation>
</comment>
<dbReference type="AlphaFoldDB" id="A0AA37UPK5"/>
<dbReference type="CDD" id="cd12922">
    <property type="entry name" value="VKOR_5"/>
    <property type="match status" value="1"/>
</dbReference>
<evidence type="ECO:0000256" key="4">
    <source>
        <dbReference type="ARBA" id="ARBA00022719"/>
    </source>
</evidence>
<feature type="transmembrane region" description="Helical" evidence="10">
    <location>
        <begin position="76"/>
        <end position="94"/>
    </location>
</feature>
<keyword evidence="13" id="KW-1185">Reference proteome</keyword>
<feature type="transmembrane region" description="Helical" evidence="10">
    <location>
        <begin position="12"/>
        <end position="30"/>
    </location>
</feature>
<comment type="similarity">
    <text evidence="2">Belongs to the VKOR family.</text>
</comment>
<evidence type="ECO:0000256" key="6">
    <source>
        <dbReference type="ARBA" id="ARBA00023002"/>
    </source>
</evidence>
<keyword evidence="6" id="KW-0560">Oxidoreductase</keyword>
<dbReference type="InterPro" id="IPR038354">
    <property type="entry name" value="VKOR_sf"/>
</dbReference>
<keyword evidence="9" id="KW-0676">Redox-active center</keyword>
<feature type="transmembrane region" description="Helical" evidence="10">
    <location>
        <begin position="101"/>
        <end position="119"/>
    </location>
</feature>
<keyword evidence="4" id="KW-0874">Quinone</keyword>